<evidence type="ECO:0008006" key="4">
    <source>
        <dbReference type="Google" id="ProtNLM"/>
    </source>
</evidence>
<evidence type="ECO:0000313" key="2">
    <source>
        <dbReference type="EMBL" id="GGS10012.1"/>
    </source>
</evidence>
<accession>A0ABQ2SBJ4</accession>
<name>A0ABQ2SBJ4_9DEIO</name>
<keyword evidence="3" id="KW-1185">Reference proteome</keyword>
<protein>
    <recommendedName>
        <fullName evidence="4">DUF11 domain-containing protein</fullName>
    </recommendedName>
</protein>
<evidence type="ECO:0000313" key="3">
    <source>
        <dbReference type="Proteomes" id="UP000644548"/>
    </source>
</evidence>
<feature type="chain" id="PRO_5046971270" description="DUF11 domain-containing protein" evidence="1">
    <location>
        <begin position="19"/>
        <end position="520"/>
    </location>
</feature>
<proteinExistence type="predicted"/>
<feature type="signal peptide" evidence="1">
    <location>
        <begin position="1"/>
        <end position="18"/>
    </location>
</feature>
<sequence>MRKTLLTLLLLTAGAAGAAGTPAGTTISNVALLDLNDGTTSVTGITSNTVNINVQQVYSLSITPDGTTDAPGQTTTALPGQTATLTYTVTNTGNGTDSINLAALAANATAQGSNIVGIYLDSTTGTVGSYDAGDTLVTSLANVPADGSRTVFVRYTVPTGTTGGAAAAAAHQLNLSGTSVGDTTKTDTNNVGQITVGRVVDLSLTSTQTKAVAAGASVTFTDRLTNTGNTPLTAAEITATVTPTTTNGAAIPNTFGVTYTVVGPKGSVTNTDLETAINAAIGTAATDTLAAGANLDITVTVTPDATAGLNSGAKDGDTLALRLEAYAPLVSSGATILNNAAQGDPQGIITNTTTVQRGVGSASKKVALCTTSTTCPAIGAAGTAAISAKPGDYVVYYLTASNTGTGKLYNIRLKDALPSNFVPTTLGAATSMTGGTIKYSVNGTTWTSDVTTLGTITGGSSTVYVAYENGGSATVIDQNDTFDGGKTLQVKIVGYLRNTGSSASGAVGNTVTFDSAGLNP</sequence>
<dbReference type="InterPro" id="IPR047589">
    <property type="entry name" value="DUF11_rpt"/>
</dbReference>
<dbReference type="NCBIfam" id="TIGR01451">
    <property type="entry name" value="B_ant_repeat"/>
    <property type="match status" value="1"/>
</dbReference>
<comment type="caution">
    <text evidence="2">The sequence shown here is derived from an EMBL/GenBank/DDBJ whole genome shotgun (WGS) entry which is preliminary data.</text>
</comment>
<dbReference type="Proteomes" id="UP000644548">
    <property type="component" value="Unassembled WGS sequence"/>
</dbReference>
<organism evidence="2 3">
    <name type="scientific">Deinococcus sedimenti</name>
    <dbReference type="NCBI Taxonomy" id="1867090"/>
    <lineage>
        <taxon>Bacteria</taxon>
        <taxon>Thermotogati</taxon>
        <taxon>Deinococcota</taxon>
        <taxon>Deinococci</taxon>
        <taxon>Deinococcales</taxon>
        <taxon>Deinococcaceae</taxon>
        <taxon>Deinococcus</taxon>
    </lineage>
</organism>
<reference evidence="3" key="1">
    <citation type="journal article" date="2019" name="Int. J. Syst. Evol. Microbiol.">
        <title>The Global Catalogue of Microorganisms (GCM) 10K type strain sequencing project: providing services to taxonomists for standard genome sequencing and annotation.</title>
        <authorList>
            <consortium name="The Broad Institute Genomics Platform"/>
            <consortium name="The Broad Institute Genome Sequencing Center for Infectious Disease"/>
            <person name="Wu L."/>
            <person name="Ma J."/>
        </authorList>
    </citation>
    <scope>NUCLEOTIDE SEQUENCE [LARGE SCALE GENOMIC DNA]</scope>
    <source>
        <strain evidence="3">JCM 31405</strain>
    </source>
</reference>
<gene>
    <name evidence="2" type="ORF">GCM10008960_40250</name>
</gene>
<dbReference type="EMBL" id="BMQN01000027">
    <property type="protein sequence ID" value="GGS10012.1"/>
    <property type="molecule type" value="Genomic_DNA"/>
</dbReference>
<dbReference type="RefSeq" id="WP_189074907.1">
    <property type="nucleotide sequence ID" value="NZ_BMQN01000027.1"/>
</dbReference>
<evidence type="ECO:0000256" key="1">
    <source>
        <dbReference type="SAM" id="SignalP"/>
    </source>
</evidence>
<keyword evidence="1" id="KW-0732">Signal</keyword>